<proteinExistence type="predicted"/>
<dbReference type="Proteomes" id="UP001183643">
    <property type="component" value="Unassembled WGS sequence"/>
</dbReference>
<protein>
    <submittedName>
        <fullName evidence="1">RimJ/RimL family protein N-acetyltransferase</fullName>
    </submittedName>
</protein>
<keyword evidence="2" id="KW-1185">Reference proteome</keyword>
<accession>A0AAE3YSV0</accession>
<name>A0AAE3YSV0_9ACTN</name>
<evidence type="ECO:0000313" key="1">
    <source>
        <dbReference type="EMBL" id="MDR7277221.1"/>
    </source>
</evidence>
<organism evidence="1 2">
    <name type="scientific">Catenuloplanes atrovinosus</name>
    <dbReference type="NCBI Taxonomy" id="137266"/>
    <lineage>
        <taxon>Bacteria</taxon>
        <taxon>Bacillati</taxon>
        <taxon>Actinomycetota</taxon>
        <taxon>Actinomycetes</taxon>
        <taxon>Micromonosporales</taxon>
        <taxon>Micromonosporaceae</taxon>
        <taxon>Catenuloplanes</taxon>
    </lineage>
</organism>
<comment type="caution">
    <text evidence="1">The sequence shown here is derived from an EMBL/GenBank/DDBJ whole genome shotgun (WGS) entry which is preliminary data.</text>
</comment>
<sequence length="65" mass="7436">MGLIAGWFFAQTADDVLIATTQQANQRTCRLLERVGAMRAGTFEQYGIQQVRFEFHREWSARAAD</sequence>
<evidence type="ECO:0000313" key="2">
    <source>
        <dbReference type="Proteomes" id="UP001183643"/>
    </source>
</evidence>
<dbReference type="EMBL" id="JAVDYB010000001">
    <property type="protein sequence ID" value="MDR7277221.1"/>
    <property type="molecule type" value="Genomic_DNA"/>
</dbReference>
<reference evidence="1" key="1">
    <citation type="submission" date="2023-07" db="EMBL/GenBank/DDBJ databases">
        <title>Sequencing the genomes of 1000 actinobacteria strains.</title>
        <authorList>
            <person name="Klenk H.-P."/>
        </authorList>
    </citation>
    <scope>NUCLEOTIDE SEQUENCE</scope>
    <source>
        <strain evidence="1">DSM 44707</strain>
    </source>
</reference>
<dbReference type="AlphaFoldDB" id="A0AAE3YSV0"/>
<gene>
    <name evidence="1" type="ORF">J2S41_003999</name>
</gene>